<feature type="transmembrane region" description="Helical" evidence="13">
    <location>
        <begin position="48"/>
        <end position="71"/>
    </location>
</feature>
<evidence type="ECO:0000256" key="8">
    <source>
        <dbReference type="ARBA" id="ARBA00022989"/>
    </source>
</evidence>
<dbReference type="PANTHER" id="PTHR12939:SF10">
    <property type="entry name" value="EG:4F1.1 PROTEIN"/>
    <property type="match status" value="1"/>
</dbReference>
<evidence type="ECO:0000256" key="5">
    <source>
        <dbReference type="ARBA" id="ARBA00022490"/>
    </source>
</evidence>
<evidence type="ECO:0000256" key="4">
    <source>
        <dbReference type="ARBA" id="ARBA00022475"/>
    </source>
</evidence>
<comment type="similarity">
    <text evidence="3">Belongs to the sarcoglycan beta/delta/gamma/zeta family.</text>
</comment>
<keyword evidence="15" id="KW-1185">Reference proteome</keyword>
<comment type="subcellular location">
    <subcellularLocation>
        <location evidence="2">Cell membrane</location>
        <location evidence="2">Sarcolemma</location>
        <topology evidence="2">Single-pass type II membrane protein</topology>
    </subcellularLocation>
    <subcellularLocation>
        <location evidence="1">Cytoplasm</location>
        <location evidence="1">Cytoskeleton</location>
    </subcellularLocation>
</comment>
<dbReference type="InterPro" id="IPR039972">
    <property type="entry name" value="Sarcoglycan_gamma/delta/zeta"/>
</dbReference>
<evidence type="ECO:0000256" key="1">
    <source>
        <dbReference type="ARBA" id="ARBA00004245"/>
    </source>
</evidence>
<evidence type="ECO:0000256" key="9">
    <source>
        <dbReference type="ARBA" id="ARBA00023136"/>
    </source>
</evidence>
<evidence type="ECO:0008006" key="16">
    <source>
        <dbReference type="Google" id="ProtNLM"/>
    </source>
</evidence>
<evidence type="ECO:0000256" key="7">
    <source>
        <dbReference type="ARBA" id="ARBA00022968"/>
    </source>
</evidence>
<evidence type="ECO:0000256" key="12">
    <source>
        <dbReference type="ARBA" id="ARBA00023212"/>
    </source>
</evidence>
<protein>
    <recommendedName>
        <fullName evidence="16">Gamma-sarcoglycan</fullName>
    </recommendedName>
</protein>
<evidence type="ECO:0000256" key="10">
    <source>
        <dbReference type="ARBA" id="ARBA00023157"/>
    </source>
</evidence>
<evidence type="ECO:0000256" key="11">
    <source>
        <dbReference type="ARBA" id="ARBA00023180"/>
    </source>
</evidence>
<dbReference type="Proteomes" id="UP001162164">
    <property type="component" value="Unassembled WGS sequence"/>
</dbReference>
<evidence type="ECO:0000256" key="3">
    <source>
        <dbReference type="ARBA" id="ARBA00007574"/>
    </source>
</evidence>
<reference evidence="14" key="1">
    <citation type="journal article" date="2023" name="Insect Mol. Biol.">
        <title>Genome sequencing provides insights into the evolution of gene families encoding plant cell wall-degrading enzymes in longhorned beetles.</title>
        <authorList>
            <person name="Shin N.R."/>
            <person name="Okamura Y."/>
            <person name="Kirsch R."/>
            <person name="Pauchet Y."/>
        </authorList>
    </citation>
    <scope>NUCLEOTIDE SEQUENCE</scope>
    <source>
        <strain evidence="14">MMC_N1</strain>
    </source>
</reference>
<dbReference type="Pfam" id="PF04790">
    <property type="entry name" value="Sarcoglycan_1"/>
    <property type="match status" value="1"/>
</dbReference>
<evidence type="ECO:0000313" key="15">
    <source>
        <dbReference type="Proteomes" id="UP001162164"/>
    </source>
</evidence>
<keyword evidence="12" id="KW-0206">Cytoskeleton</keyword>
<comment type="caution">
    <text evidence="14">The sequence shown here is derived from an EMBL/GenBank/DDBJ whole genome shotgun (WGS) entry which is preliminary data.</text>
</comment>
<keyword evidence="7" id="KW-0735">Signal-anchor</keyword>
<keyword evidence="9 13" id="KW-0472">Membrane</keyword>
<evidence type="ECO:0000256" key="2">
    <source>
        <dbReference type="ARBA" id="ARBA00004274"/>
    </source>
</evidence>
<keyword evidence="4" id="KW-1003">Cell membrane</keyword>
<proteinExistence type="inferred from homology"/>
<keyword evidence="11" id="KW-0325">Glycoprotein</keyword>
<name>A0ABQ9K4K3_9CUCU</name>
<evidence type="ECO:0000256" key="6">
    <source>
        <dbReference type="ARBA" id="ARBA00022692"/>
    </source>
</evidence>
<keyword evidence="5" id="KW-0963">Cytoplasm</keyword>
<keyword evidence="8 13" id="KW-1133">Transmembrane helix</keyword>
<gene>
    <name evidence="14" type="ORF">NQ317_012520</name>
</gene>
<dbReference type="PANTHER" id="PTHR12939">
    <property type="entry name" value="SARCOGLYCAN"/>
    <property type="match status" value="1"/>
</dbReference>
<evidence type="ECO:0000256" key="13">
    <source>
        <dbReference type="SAM" id="Phobius"/>
    </source>
</evidence>
<organism evidence="14 15">
    <name type="scientific">Molorchus minor</name>
    <dbReference type="NCBI Taxonomy" id="1323400"/>
    <lineage>
        <taxon>Eukaryota</taxon>
        <taxon>Metazoa</taxon>
        <taxon>Ecdysozoa</taxon>
        <taxon>Arthropoda</taxon>
        <taxon>Hexapoda</taxon>
        <taxon>Insecta</taxon>
        <taxon>Pterygota</taxon>
        <taxon>Neoptera</taxon>
        <taxon>Endopterygota</taxon>
        <taxon>Coleoptera</taxon>
        <taxon>Polyphaga</taxon>
        <taxon>Cucujiformia</taxon>
        <taxon>Chrysomeloidea</taxon>
        <taxon>Cerambycidae</taxon>
        <taxon>Lamiinae</taxon>
        <taxon>Monochamini</taxon>
        <taxon>Molorchus</taxon>
    </lineage>
</organism>
<evidence type="ECO:0000313" key="14">
    <source>
        <dbReference type="EMBL" id="KAJ8984455.1"/>
    </source>
</evidence>
<dbReference type="EMBL" id="JAPWTJ010000036">
    <property type="protein sequence ID" value="KAJ8984455.1"/>
    <property type="molecule type" value="Genomic_DNA"/>
</dbReference>
<accession>A0ABQ9K4K3</accession>
<keyword evidence="10" id="KW-1015">Disulfide bond</keyword>
<keyword evidence="6 13" id="KW-0812">Transmembrane</keyword>
<dbReference type="InterPro" id="IPR006875">
    <property type="entry name" value="Sarcoglycan"/>
</dbReference>
<sequence length="307" mass="33492">MHMVPDTIKVKEAPPVIPGLGGHSRSDPDTLDPKYNFRIGIYGWRKKCLYVLILLLLVMVIVNLALTLWVLKVMEFSSEGMGHLKIVSGGLRLEGRAFILDSLIASSIKSRTGQPIIVESSKNLTLKSRHKDGSIGSWIFLGNDRFECLTNNFKIMDDRGATLFSADANEVTVGAESLRVTGEGGTSFSGSVQTTLVRSEPGHELKLESPTRTLDIRAPKGVHLESRGGQIQTIALNDISLRSEEGAIRLETSSVMLPFIPIVNVSSRPTSSRTHSVYQLCVCESGKLFLASPHSVCASEGDSRICR</sequence>